<evidence type="ECO:0000313" key="4">
    <source>
        <dbReference type="EMBL" id="OGM50739.1"/>
    </source>
</evidence>
<dbReference type="SUPFAM" id="SSF51430">
    <property type="entry name" value="NAD(P)-linked oxidoreductase"/>
    <property type="match status" value="1"/>
</dbReference>
<dbReference type="RefSeq" id="XP_022394456.1">
    <property type="nucleotide sequence ID" value="XM_022527835.1"/>
</dbReference>
<dbReference type="Gene3D" id="3.20.20.100">
    <property type="entry name" value="NADP-dependent oxidoreductase domain"/>
    <property type="match status" value="1"/>
</dbReference>
<evidence type="ECO:0000259" key="3">
    <source>
        <dbReference type="Pfam" id="PF00248"/>
    </source>
</evidence>
<keyword evidence="5" id="KW-1185">Reference proteome</keyword>
<dbReference type="Pfam" id="PF00248">
    <property type="entry name" value="Aldo_ket_red"/>
    <property type="match status" value="1"/>
</dbReference>
<keyword evidence="1" id="KW-0560">Oxidoreductase</keyword>
<comment type="caution">
    <text evidence="4">The sequence shown here is derived from an EMBL/GenBank/DDBJ whole genome shotgun (WGS) entry which is preliminary data.</text>
</comment>
<organism evidence="4 5">
    <name type="scientific">Aspergillus bombycis</name>
    <dbReference type="NCBI Taxonomy" id="109264"/>
    <lineage>
        <taxon>Eukaryota</taxon>
        <taxon>Fungi</taxon>
        <taxon>Dikarya</taxon>
        <taxon>Ascomycota</taxon>
        <taxon>Pezizomycotina</taxon>
        <taxon>Eurotiomycetes</taxon>
        <taxon>Eurotiomycetidae</taxon>
        <taxon>Eurotiales</taxon>
        <taxon>Aspergillaceae</taxon>
        <taxon>Aspergillus</taxon>
    </lineage>
</organism>
<dbReference type="Proteomes" id="UP000179179">
    <property type="component" value="Unassembled WGS sequence"/>
</dbReference>
<dbReference type="InterPro" id="IPR023210">
    <property type="entry name" value="NADP_OxRdtase_dom"/>
</dbReference>
<comment type="similarity">
    <text evidence="2">Belongs to the aldo/keto reductase family. Aldo/keto reductase 2 subfamily.</text>
</comment>
<dbReference type="AlphaFoldDB" id="A0A1F8AH43"/>
<evidence type="ECO:0000313" key="5">
    <source>
        <dbReference type="Proteomes" id="UP000179179"/>
    </source>
</evidence>
<dbReference type="GO" id="GO:0016491">
    <property type="term" value="F:oxidoreductase activity"/>
    <property type="evidence" value="ECO:0007669"/>
    <property type="project" value="UniProtKB-KW"/>
</dbReference>
<gene>
    <name evidence="4" type="ORF">ABOM_000705</name>
</gene>
<evidence type="ECO:0000256" key="1">
    <source>
        <dbReference type="ARBA" id="ARBA00023002"/>
    </source>
</evidence>
<dbReference type="PANTHER" id="PTHR43364">
    <property type="entry name" value="NADH-SPECIFIC METHYLGLYOXAL REDUCTASE-RELATED"/>
    <property type="match status" value="1"/>
</dbReference>
<accession>A0A1F8AH43</accession>
<protein>
    <recommendedName>
        <fullName evidence="3">NADP-dependent oxidoreductase domain-containing protein</fullName>
    </recommendedName>
</protein>
<dbReference type="OrthoDB" id="48988at2759"/>
<dbReference type="GeneID" id="34444095"/>
<dbReference type="InterPro" id="IPR050523">
    <property type="entry name" value="AKR_Detox_Biosynth"/>
</dbReference>
<reference evidence="4 5" key="1">
    <citation type="journal article" date="2016" name="Genome Biol. Evol.">
        <title>Draft genome sequence of an aflatoxigenic Aspergillus species, A. bombycis.</title>
        <authorList>
            <person name="Moore G.G."/>
            <person name="Mack B.M."/>
            <person name="Beltz S.B."/>
            <person name="Gilbert M.K."/>
        </authorList>
    </citation>
    <scope>NUCLEOTIDE SEQUENCE [LARGE SCALE GENOMIC DNA]</scope>
    <source>
        <strain evidence="5">NRRL 26010</strain>
    </source>
</reference>
<feature type="domain" description="NADP-dependent oxidoreductase" evidence="3">
    <location>
        <begin position="91"/>
        <end position="160"/>
    </location>
</feature>
<dbReference type="InterPro" id="IPR036812">
    <property type="entry name" value="NAD(P)_OxRdtase_dom_sf"/>
</dbReference>
<evidence type="ECO:0000256" key="2">
    <source>
        <dbReference type="ARBA" id="ARBA00038157"/>
    </source>
</evidence>
<proteinExistence type="inferred from homology"/>
<dbReference type="STRING" id="109264.A0A1F8AH43"/>
<dbReference type="EMBL" id="LYCR01000002">
    <property type="protein sequence ID" value="OGM50739.1"/>
    <property type="molecule type" value="Genomic_DNA"/>
</dbReference>
<name>A0A1F8AH43_9EURO</name>
<sequence>MIENEQIGGRAVPVEDGHVKAAPNMQYVRLGNSGLKVSRLILGTATYGPKTDVAWRVEEGGSTEASQRSSTYTLDKHSCQTFLAQLASLATGEEIIGKFLKIVLRENAVVMTKSFFPVGDSPKAGPAGLTVSSGNNRKHIFENVKAGLKRLQTDYIDVLLNVKKLKDVLGAFLGAEARAKEAIEELAKYVALL</sequence>
<dbReference type="PANTHER" id="PTHR43364:SF15">
    <property type="entry name" value="ARYL-ALCOHOL DEHYDROGENASE AAD16-RELATED"/>
    <property type="match status" value="1"/>
</dbReference>